<dbReference type="EMBL" id="PP885733">
    <property type="protein sequence ID" value="XCN28268.1"/>
    <property type="molecule type" value="Genomic_DNA"/>
</dbReference>
<organism evidence="1">
    <name type="scientific">Pantoea phage Survivor</name>
    <dbReference type="NCBI Taxonomy" id="3232176"/>
    <lineage>
        <taxon>Viruses</taxon>
        <taxon>Duplodnaviria</taxon>
        <taxon>Heunggongvirae</taxon>
        <taxon>Uroviricota</taxon>
        <taxon>Caudoviricetes</taxon>
    </lineage>
</organism>
<name>A0AAU8KZL8_9CAUD</name>
<sequence length="199" mass="23183">MEKLKHIVNESHIHNPNLVTIDSMDSITQAEFNSGVRELCSQFNIPHSLVICLMVNHVANSVNRAEGKDQRYQTLKDLNECLTVGDRNWMKFIPEWKYESPVFIDRLDIGLIRAFYHNYIKTGMHPAEAFREVEKRNVEIDKFFTYANGEVATRRSDISSAWFDYKDLYIYAGRVIFENPVKPEDFALKFTERKGIALS</sequence>
<reference evidence="1" key="1">
    <citation type="submission" date="2024-06" db="EMBL/GenBank/DDBJ databases">
        <authorList>
            <person name="Gannavaram S."/>
            <person name="Nemani S."/>
            <person name="Datta M."/>
            <person name="Picchiottino A."/>
            <person name="Mereddy A."/>
            <person name="Gannavaram N."/>
            <person name="Honeycutt C."/>
            <person name="Tran D."/>
            <person name="Choi K."/>
            <person name="Srinivasan K."/>
            <person name="Johnson A."/>
        </authorList>
    </citation>
    <scope>NUCLEOTIDE SEQUENCE</scope>
</reference>
<proteinExistence type="predicted"/>
<accession>A0AAU8KZL8</accession>
<evidence type="ECO:0000313" key="1">
    <source>
        <dbReference type="EMBL" id="XCN28268.1"/>
    </source>
</evidence>
<protein>
    <submittedName>
        <fullName evidence="1">Uncharacterized protein</fullName>
    </submittedName>
</protein>